<dbReference type="EMBL" id="CP036401">
    <property type="protein sequence ID" value="QBI02080.1"/>
    <property type="molecule type" value="Genomic_DNA"/>
</dbReference>
<reference evidence="3" key="3">
    <citation type="submission" date="2022-12" db="EMBL/GenBank/DDBJ databases">
        <authorList>
            <person name="Sun Q."/>
            <person name="Kim S."/>
        </authorList>
    </citation>
    <scope>NUCLEOTIDE SEQUENCE</scope>
    <source>
        <strain evidence="3">KCTC 12343</strain>
    </source>
</reference>
<dbReference type="Gene3D" id="2.30.30.40">
    <property type="entry name" value="SH3 Domains"/>
    <property type="match status" value="1"/>
</dbReference>
<proteinExistence type="predicted"/>
<keyword evidence="1" id="KW-0472">Membrane</keyword>
<name>A0A411WZF5_9BURK</name>
<evidence type="ECO:0000313" key="5">
    <source>
        <dbReference type="Proteomes" id="UP000292307"/>
    </source>
</evidence>
<dbReference type="Proteomes" id="UP000292307">
    <property type="component" value="Chromosome"/>
</dbReference>
<evidence type="ECO:0000313" key="6">
    <source>
        <dbReference type="Proteomes" id="UP000628442"/>
    </source>
</evidence>
<reference evidence="3" key="1">
    <citation type="journal article" date="2014" name="Int. J. Syst. Evol. Microbiol.">
        <title>Complete genome sequence of Corynebacterium casei LMG S-19264T (=DSM 44701T), isolated from a smear-ripened cheese.</title>
        <authorList>
            <consortium name="US DOE Joint Genome Institute (JGI-PGF)"/>
            <person name="Walter F."/>
            <person name="Albersmeier A."/>
            <person name="Kalinowski J."/>
            <person name="Ruckert C."/>
        </authorList>
    </citation>
    <scope>NUCLEOTIDE SEQUENCE</scope>
    <source>
        <strain evidence="3">KCTC 12343</strain>
    </source>
</reference>
<keyword evidence="1" id="KW-1133">Transmembrane helix</keyword>
<dbReference type="InterPro" id="IPR003646">
    <property type="entry name" value="SH3-like_bac-type"/>
</dbReference>
<dbReference type="Proteomes" id="UP000628442">
    <property type="component" value="Unassembled WGS sequence"/>
</dbReference>
<feature type="transmembrane region" description="Helical" evidence="1">
    <location>
        <begin position="42"/>
        <end position="62"/>
    </location>
</feature>
<dbReference type="AlphaFoldDB" id="A0A411WZF5"/>
<keyword evidence="1" id="KW-0812">Transmembrane</keyword>
<dbReference type="EMBL" id="BMWV01000019">
    <property type="protein sequence ID" value="GGY65421.1"/>
    <property type="molecule type" value="Genomic_DNA"/>
</dbReference>
<evidence type="ECO:0000256" key="1">
    <source>
        <dbReference type="SAM" id="Phobius"/>
    </source>
</evidence>
<organism evidence="3 6">
    <name type="scientific">Pseudoduganella albidiflava</name>
    <dbReference type="NCBI Taxonomy" id="321983"/>
    <lineage>
        <taxon>Bacteria</taxon>
        <taxon>Pseudomonadati</taxon>
        <taxon>Pseudomonadota</taxon>
        <taxon>Betaproteobacteria</taxon>
        <taxon>Burkholderiales</taxon>
        <taxon>Oxalobacteraceae</taxon>
        <taxon>Telluria group</taxon>
        <taxon>Pseudoduganella</taxon>
    </lineage>
</organism>
<sequence>MSFHYLADHHGALAYALGLVVTLVLAAFLTPAHWWRRPTARGLAILGGGTWAAGAVLLHAVAAAPPPAAAGSLQADVPAQHGAAMLPVPGQRYRVHRDLNVRDAAGVGSARLAVAPAGSVVTPTGRHEGDWWQIRYGDRAAGAVGWASSLWLRRAAEP</sequence>
<accession>A0A411WZF5</accession>
<dbReference type="RefSeq" id="WP_131146196.1">
    <property type="nucleotide sequence ID" value="NZ_BMWV01000019.1"/>
</dbReference>
<dbReference type="Pfam" id="PF08239">
    <property type="entry name" value="SH3_3"/>
    <property type="match status" value="1"/>
</dbReference>
<evidence type="ECO:0000259" key="2">
    <source>
        <dbReference type="PROSITE" id="PS51781"/>
    </source>
</evidence>
<evidence type="ECO:0000313" key="3">
    <source>
        <dbReference type="EMBL" id="GGY65421.1"/>
    </source>
</evidence>
<reference evidence="4 5" key="2">
    <citation type="submission" date="2019-02" db="EMBL/GenBank/DDBJ databases">
        <title>Draft Genome Sequences of Six Type Strains of the Genus Massilia.</title>
        <authorList>
            <person name="Miess H."/>
            <person name="Frediansyhah A."/>
            <person name="Gross H."/>
        </authorList>
    </citation>
    <scope>NUCLEOTIDE SEQUENCE [LARGE SCALE GENOMIC DNA]</scope>
    <source>
        <strain evidence="4 5">DSM 17472</strain>
    </source>
</reference>
<keyword evidence="5" id="KW-1185">Reference proteome</keyword>
<dbReference type="PROSITE" id="PS51781">
    <property type="entry name" value="SH3B"/>
    <property type="match status" value="1"/>
</dbReference>
<evidence type="ECO:0000313" key="4">
    <source>
        <dbReference type="EMBL" id="QBI02080.1"/>
    </source>
</evidence>
<feature type="domain" description="SH3b" evidence="2">
    <location>
        <begin position="88"/>
        <end position="156"/>
    </location>
</feature>
<feature type="transmembrane region" description="Helical" evidence="1">
    <location>
        <begin position="12"/>
        <end position="30"/>
    </location>
</feature>
<gene>
    <name evidence="4" type="ORF">EYF70_15375</name>
    <name evidence="3" type="ORF">GCM10007387_54670</name>
</gene>
<protein>
    <submittedName>
        <fullName evidence="4">SH3 domain-containing protein</fullName>
    </submittedName>
</protein>
<dbReference type="OrthoDB" id="8758863at2"/>